<keyword evidence="11 14" id="KW-0472">Membrane</keyword>
<evidence type="ECO:0000256" key="7">
    <source>
        <dbReference type="ARBA" id="ARBA00022729"/>
    </source>
</evidence>
<reference evidence="21 22" key="1">
    <citation type="submission" date="2020-04" db="EMBL/GenBank/DDBJ databases">
        <title>Molecular characterization of pseudomonads from Agaricus bisporus reveal novel blotch 2 pathogens in Western Europe.</title>
        <authorList>
            <person name="Taparia T."/>
            <person name="Krijger M."/>
            <person name="Haynes E."/>
            <person name="Elpinstone J.G."/>
            <person name="Noble R."/>
            <person name="Van Der Wolf J."/>
        </authorList>
    </citation>
    <scope>NUCLEOTIDE SEQUENCE [LARGE SCALE GENOMIC DNA]</scope>
    <source>
        <strain evidence="21 22">H7001</strain>
    </source>
</reference>
<evidence type="ECO:0000256" key="5">
    <source>
        <dbReference type="ARBA" id="ARBA00022496"/>
    </source>
</evidence>
<evidence type="ECO:0000256" key="11">
    <source>
        <dbReference type="ARBA" id="ARBA00023136"/>
    </source>
</evidence>
<dbReference type="Pfam" id="PF07715">
    <property type="entry name" value="Plug"/>
    <property type="match status" value="1"/>
</dbReference>
<dbReference type="AlphaFoldDB" id="A0A7Y7XD55"/>
<dbReference type="Gene3D" id="2.170.130.10">
    <property type="entry name" value="TonB-dependent receptor, plug domain"/>
    <property type="match status" value="1"/>
</dbReference>
<evidence type="ECO:0000256" key="17">
    <source>
        <dbReference type="SAM" id="MobiDB-lite"/>
    </source>
</evidence>
<feature type="region of interest" description="Disordered" evidence="17">
    <location>
        <begin position="248"/>
        <end position="267"/>
    </location>
</feature>
<evidence type="ECO:0000259" key="20">
    <source>
        <dbReference type="Pfam" id="PF07715"/>
    </source>
</evidence>
<dbReference type="EMBL" id="JACAQB010000007">
    <property type="protein sequence ID" value="NWB97479.1"/>
    <property type="molecule type" value="Genomic_DNA"/>
</dbReference>
<keyword evidence="5" id="KW-0410">Iron transport</keyword>
<dbReference type="GO" id="GO:0009279">
    <property type="term" value="C:cell outer membrane"/>
    <property type="evidence" value="ECO:0007669"/>
    <property type="project" value="UniProtKB-SubCell"/>
</dbReference>
<evidence type="ECO:0000256" key="15">
    <source>
        <dbReference type="PROSITE-ProRule" id="PRU10144"/>
    </source>
</evidence>
<evidence type="ECO:0000256" key="12">
    <source>
        <dbReference type="ARBA" id="ARBA00023170"/>
    </source>
</evidence>
<dbReference type="Pfam" id="PF00593">
    <property type="entry name" value="TonB_dep_Rec_b-barrel"/>
    <property type="match status" value="1"/>
</dbReference>
<evidence type="ECO:0000256" key="2">
    <source>
        <dbReference type="ARBA" id="ARBA00009810"/>
    </source>
</evidence>
<comment type="caution">
    <text evidence="21">The sequence shown here is derived from an EMBL/GenBank/DDBJ whole genome shotgun (WGS) entry which is preliminary data.</text>
</comment>
<dbReference type="InterPro" id="IPR010105">
    <property type="entry name" value="TonB_sidphr_rcpt"/>
</dbReference>
<keyword evidence="8" id="KW-0408">Iron</keyword>
<evidence type="ECO:0000313" key="21">
    <source>
        <dbReference type="EMBL" id="NWB97479.1"/>
    </source>
</evidence>
<comment type="subcellular location">
    <subcellularLocation>
        <location evidence="1 14">Cell outer membrane</location>
        <topology evidence="1 14">Multi-pass membrane protein</topology>
    </subcellularLocation>
</comment>
<feature type="domain" description="TonB-dependent receptor-like beta-barrel" evidence="19">
    <location>
        <begin position="225"/>
        <end position="666"/>
    </location>
</feature>
<dbReference type="SUPFAM" id="SSF56935">
    <property type="entry name" value="Porins"/>
    <property type="match status" value="1"/>
</dbReference>
<keyword evidence="10 16" id="KW-0798">TonB box</keyword>
<keyword evidence="12 21" id="KW-0675">Receptor</keyword>
<comment type="similarity">
    <text evidence="2 14 16">Belongs to the TonB-dependent receptor family.</text>
</comment>
<proteinExistence type="inferred from homology"/>
<evidence type="ECO:0000256" key="8">
    <source>
        <dbReference type="ARBA" id="ARBA00023004"/>
    </source>
</evidence>
<keyword evidence="13 14" id="KW-0998">Cell outer membrane</keyword>
<protein>
    <submittedName>
        <fullName evidence="21">TonB-dependent siderophore receptor</fullName>
    </submittedName>
</protein>
<evidence type="ECO:0000256" key="3">
    <source>
        <dbReference type="ARBA" id="ARBA00022448"/>
    </source>
</evidence>
<evidence type="ECO:0000256" key="6">
    <source>
        <dbReference type="ARBA" id="ARBA00022692"/>
    </source>
</evidence>
<evidence type="ECO:0000256" key="4">
    <source>
        <dbReference type="ARBA" id="ARBA00022452"/>
    </source>
</evidence>
<dbReference type="InterPro" id="IPR012910">
    <property type="entry name" value="Plug_dom"/>
</dbReference>
<dbReference type="GO" id="GO:0015344">
    <property type="term" value="F:siderophore uptake transmembrane transporter activity"/>
    <property type="evidence" value="ECO:0007669"/>
    <property type="project" value="TreeGrafter"/>
</dbReference>
<evidence type="ECO:0000256" key="1">
    <source>
        <dbReference type="ARBA" id="ARBA00004571"/>
    </source>
</evidence>
<dbReference type="InterPro" id="IPR039426">
    <property type="entry name" value="TonB-dep_rcpt-like"/>
</dbReference>
<keyword evidence="4 14" id="KW-1134">Transmembrane beta strand</keyword>
<keyword evidence="3 14" id="KW-0813">Transport</keyword>
<sequence length="697" mass="76961">MPALYRLTPATLGLSVLLSAGFACATSTTLPELSISAEADPDDPRVRDVSTATRTATPVRYVPQAIDSVKTANVLDYGTNDLGKALSGVPNVSSGADTRFDSLRIRGFDASNDFYLDGIRDDSQYVRDLHNIERIEVLKGPAAVLYGRGSQGGIVNRVSKLPQFGRRSTVEVQGGSDDLRSLYTDLSVDPTENLSLRLNMGNQDANSFRDGVSGNRQLFAPSMSWQLSPDLNWLVQYEYSRYNRTPDRGIPGVNGRPADVGRDTSYGDPRDFIDDKAQSLRSKLTYALNDTWQLRHTLGVFKLDSDFDNTYLTGYTAATRKVTRQRWQQDLNTRNVFSNLEVEGGFDTFGLEHRLLTGLELGSQRRDPKLYTSLATNRGGQAVPALDLFNPNHSLSHTGPMVASSDNHTEVESQAIYVQDQLRLNDQWQLLGGLRYDRFNVETTNNLLARSDQRDSQSTSPRLGVVWTPLQDHAFYASWSKSFSPVGGAVIGITPNAAGNGNDLSPEMTRQKELGVKSDWLDERLSTTLAVYELELYNRRTSDPLNPSITLLSGLQRSRGLELTGTGKIVGNWYLRGGIGLQDATVVKDNNGFEGKRVSNVAKRNASLFLTWKPEMGWYAETGLTLVGDRYADNANTVTLPGYGTWDALGGFRTRDWDLRAALNNISDRTYYASATSAFQIQPGAPRNLVVTGTYSF</sequence>
<feature type="short sequence motif" description="TonB C-terminal box" evidence="15">
    <location>
        <begin position="680"/>
        <end position="697"/>
    </location>
</feature>
<dbReference type="PANTHER" id="PTHR32552:SF68">
    <property type="entry name" value="FERRICHROME OUTER MEMBRANE TRANSPORTER_PHAGE RECEPTOR"/>
    <property type="match status" value="1"/>
</dbReference>
<feature type="domain" description="TonB-dependent receptor plug" evidence="20">
    <location>
        <begin position="59"/>
        <end position="154"/>
    </location>
</feature>
<dbReference type="InterPro" id="IPR036942">
    <property type="entry name" value="Beta-barrel_TonB_sf"/>
</dbReference>
<keyword evidence="7 18" id="KW-0732">Signal</keyword>
<feature type="chain" id="PRO_5031251443" evidence="18">
    <location>
        <begin position="26"/>
        <end position="697"/>
    </location>
</feature>
<evidence type="ECO:0000256" key="10">
    <source>
        <dbReference type="ARBA" id="ARBA00023077"/>
    </source>
</evidence>
<dbReference type="PROSITE" id="PS52016">
    <property type="entry name" value="TONB_DEPENDENT_REC_3"/>
    <property type="match status" value="1"/>
</dbReference>
<dbReference type="GO" id="GO:0038023">
    <property type="term" value="F:signaling receptor activity"/>
    <property type="evidence" value="ECO:0007669"/>
    <property type="project" value="InterPro"/>
</dbReference>
<dbReference type="RefSeq" id="WP_177103123.1">
    <property type="nucleotide sequence ID" value="NZ_JACAQB010000007.1"/>
</dbReference>
<keyword evidence="9" id="KW-0406">Ion transport</keyword>
<evidence type="ECO:0000256" key="14">
    <source>
        <dbReference type="PROSITE-ProRule" id="PRU01360"/>
    </source>
</evidence>
<dbReference type="InterPro" id="IPR010917">
    <property type="entry name" value="TonB_rcpt_CS"/>
</dbReference>
<evidence type="ECO:0000256" key="16">
    <source>
        <dbReference type="RuleBase" id="RU003357"/>
    </source>
</evidence>
<name>A0A7Y7XD55_9PSED</name>
<gene>
    <name evidence="21" type="ORF">HX882_16390</name>
</gene>
<dbReference type="PANTHER" id="PTHR32552">
    <property type="entry name" value="FERRICHROME IRON RECEPTOR-RELATED"/>
    <property type="match status" value="1"/>
</dbReference>
<dbReference type="Gene3D" id="2.40.170.20">
    <property type="entry name" value="TonB-dependent receptor, beta-barrel domain"/>
    <property type="match status" value="1"/>
</dbReference>
<evidence type="ECO:0000259" key="19">
    <source>
        <dbReference type="Pfam" id="PF00593"/>
    </source>
</evidence>
<dbReference type="Proteomes" id="UP000539985">
    <property type="component" value="Unassembled WGS sequence"/>
</dbReference>
<dbReference type="GO" id="GO:0015891">
    <property type="term" value="P:siderophore transport"/>
    <property type="evidence" value="ECO:0007669"/>
    <property type="project" value="InterPro"/>
</dbReference>
<accession>A0A7Y7XD55</accession>
<dbReference type="CDD" id="cd01347">
    <property type="entry name" value="ligand_gated_channel"/>
    <property type="match status" value="1"/>
</dbReference>
<dbReference type="PROSITE" id="PS51257">
    <property type="entry name" value="PROKAR_LIPOPROTEIN"/>
    <property type="match status" value="1"/>
</dbReference>
<evidence type="ECO:0000313" key="22">
    <source>
        <dbReference type="Proteomes" id="UP000539985"/>
    </source>
</evidence>
<evidence type="ECO:0000256" key="13">
    <source>
        <dbReference type="ARBA" id="ARBA00023237"/>
    </source>
</evidence>
<keyword evidence="6 14" id="KW-0812">Transmembrane</keyword>
<organism evidence="21 22">
    <name type="scientific">Pseudomonas gingeri</name>
    <dbReference type="NCBI Taxonomy" id="117681"/>
    <lineage>
        <taxon>Bacteria</taxon>
        <taxon>Pseudomonadati</taxon>
        <taxon>Pseudomonadota</taxon>
        <taxon>Gammaproteobacteria</taxon>
        <taxon>Pseudomonadales</taxon>
        <taxon>Pseudomonadaceae</taxon>
        <taxon>Pseudomonas</taxon>
    </lineage>
</organism>
<feature type="signal peptide" evidence="18">
    <location>
        <begin position="1"/>
        <end position="25"/>
    </location>
</feature>
<dbReference type="InterPro" id="IPR037066">
    <property type="entry name" value="Plug_dom_sf"/>
</dbReference>
<evidence type="ECO:0000256" key="9">
    <source>
        <dbReference type="ARBA" id="ARBA00023065"/>
    </source>
</evidence>
<evidence type="ECO:0000256" key="18">
    <source>
        <dbReference type="SAM" id="SignalP"/>
    </source>
</evidence>
<dbReference type="NCBIfam" id="TIGR01783">
    <property type="entry name" value="TonB-siderophor"/>
    <property type="match status" value="1"/>
</dbReference>
<dbReference type="PROSITE" id="PS01156">
    <property type="entry name" value="TONB_DEPENDENT_REC_2"/>
    <property type="match status" value="1"/>
</dbReference>
<dbReference type="InterPro" id="IPR000531">
    <property type="entry name" value="Beta-barrel_TonB"/>
</dbReference>